<proteinExistence type="predicted"/>
<dbReference type="EMBL" id="VSRR010075619">
    <property type="protein sequence ID" value="MPC87795.1"/>
    <property type="molecule type" value="Genomic_DNA"/>
</dbReference>
<reference evidence="2 3" key="1">
    <citation type="submission" date="2019-05" db="EMBL/GenBank/DDBJ databases">
        <title>Another draft genome of Portunus trituberculatus and its Hox gene families provides insights of decapod evolution.</title>
        <authorList>
            <person name="Jeong J.-H."/>
            <person name="Song I."/>
            <person name="Kim S."/>
            <person name="Choi T."/>
            <person name="Kim D."/>
            <person name="Ryu S."/>
            <person name="Kim W."/>
        </authorList>
    </citation>
    <scope>NUCLEOTIDE SEQUENCE [LARGE SCALE GENOMIC DNA]</scope>
    <source>
        <tissue evidence="2">Muscle</tissue>
    </source>
</reference>
<name>A0A5B7IZ27_PORTR</name>
<keyword evidence="3" id="KW-1185">Reference proteome</keyword>
<accession>A0A5B7IZ27</accession>
<comment type="caution">
    <text evidence="2">The sequence shown here is derived from an EMBL/GenBank/DDBJ whole genome shotgun (WGS) entry which is preliminary data.</text>
</comment>
<evidence type="ECO:0000313" key="2">
    <source>
        <dbReference type="EMBL" id="MPC87795.1"/>
    </source>
</evidence>
<gene>
    <name evidence="2" type="ORF">E2C01_082669</name>
</gene>
<feature type="region of interest" description="Disordered" evidence="1">
    <location>
        <begin position="43"/>
        <end position="64"/>
    </location>
</feature>
<organism evidence="2 3">
    <name type="scientific">Portunus trituberculatus</name>
    <name type="common">Swimming crab</name>
    <name type="synonym">Neptunus trituberculatus</name>
    <dbReference type="NCBI Taxonomy" id="210409"/>
    <lineage>
        <taxon>Eukaryota</taxon>
        <taxon>Metazoa</taxon>
        <taxon>Ecdysozoa</taxon>
        <taxon>Arthropoda</taxon>
        <taxon>Crustacea</taxon>
        <taxon>Multicrustacea</taxon>
        <taxon>Malacostraca</taxon>
        <taxon>Eumalacostraca</taxon>
        <taxon>Eucarida</taxon>
        <taxon>Decapoda</taxon>
        <taxon>Pleocyemata</taxon>
        <taxon>Brachyura</taxon>
        <taxon>Eubrachyura</taxon>
        <taxon>Portunoidea</taxon>
        <taxon>Portunidae</taxon>
        <taxon>Portuninae</taxon>
        <taxon>Portunus</taxon>
    </lineage>
</organism>
<evidence type="ECO:0000256" key="1">
    <source>
        <dbReference type="SAM" id="MobiDB-lite"/>
    </source>
</evidence>
<protein>
    <submittedName>
        <fullName evidence="2">Uncharacterized protein</fullName>
    </submittedName>
</protein>
<dbReference type="Proteomes" id="UP000324222">
    <property type="component" value="Unassembled WGS sequence"/>
</dbReference>
<sequence>MQSEGMRMRQSRDAAVVAKVKREREIVEEKERIEAKIEKDLGLRRGGKDCNIPRYRNPSDRQRK</sequence>
<dbReference type="AlphaFoldDB" id="A0A5B7IZ27"/>
<evidence type="ECO:0000313" key="3">
    <source>
        <dbReference type="Proteomes" id="UP000324222"/>
    </source>
</evidence>